<keyword evidence="3" id="KW-1185">Reference proteome</keyword>
<dbReference type="RefSeq" id="WP_016558482.1">
    <property type="nucleotide sequence ID" value="NZ_AEYE02000038.1"/>
</dbReference>
<reference evidence="2 3" key="1">
    <citation type="journal article" date="2012" name="J. Bacteriol.">
        <title>Genome sequence of Rhizobium grahamii CCGE502, a broad-host-range symbiont with low nodulation competitiveness in Phaseolus vulgaris.</title>
        <authorList>
            <person name="Althabegoiti M.J."/>
            <person name="Lozano L."/>
            <person name="Torres-Tejerizo G."/>
            <person name="Ormeno-Orrillo E."/>
            <person name="Rogel M.A."/>
            <person name="Gonzalez V."/>
            <person name="Martinez-Romero E."/>
        </authorList>
    </citation>
    <scope>NUCLEOTIDE SEQUENCE [LARGE SCALE GENOMIC DNA]</scope>
    <source>
        <strain evidence="2 3">CCGE 502</strain>
        <plasmid evidence="2">pRg502a</plasmid>
    </source>
</reference>
<evidence type="ECO:0000313" key="2">
    <source>
        <dbReference type="EMBL" id="EPE93712.1"/>
    </source>
</evidence>
<feature type="compositionally biased region" description="Basic and acidic residues" evidence="1">
    <location>
        <begin position="178"/>
        <end position="195"/>
    </location>
</feature>
<proteinExistence type="predicted"/>
<feature type="region of interest" description="Disordered" evidence="1">
    <location>
        <begin position="163"/>
        <end position="195"/>
    </location>
</feature>
<geneLocation type="plasmid" evidence="2">
    <name>pRg502a</name>
</geneLocation>
<gene>
    <name evidence="2" type="ORF">RGCCGE502_32976</name>
</gene>
<dbReference type="AlphaFoldDB" id="S3H3G2"/>
<name>S3H3G2_9HYPH</name>
<keyword evidence="2" id="KW-0614">Plasmid</keyword>
<dbReference type="EMBL" id="AEYE02000038">
    <property type="protein sequence ID" value="EPE93712.1"/>
    <property type="molecule type" value="Genomic_DNA"/>
</dbReference>
<dbReference type="Proteomes" id="UP000014411">
    <property type="component" value="Unassembled WGS sequence"/>
</dbReference>
<organism evidence="2 3">
    <name type="scientific">Rhizobium grahamii CCGE 502</name>
    <dbReference type="NCBI Taxonomy" id="990285"/>
    <lineage>
        <taxon>Bacteria</taxon>
        <taxon>Pseudomonadati</taxon>
        <taxon>Pseudomonadota</taxon>
        <taxon>Alphaproteobacteria</taxon>
        <taxon>Hyphomicrobiales</taxon>
        <taxon>Rhizobiaceae</taxon>
        <taxon>Rhizobium/Agrobacterium group</taxon>
        <taxon>Rhizobium</taxon>
    </lineage>
</organism>
<evidence type="ECO:0000313" key="3">
    <source>
        <dbReference type="Proteomes" id="UP000014411"/>
    </source>
</evidence>
<evidence type="ECO:0000256" key="1">
    <source>
        <dbReference type="SAM" id="MobiDB-lite"/>
    </source>
</evidence>
<accession>S3H3G2</accession>
<dbReference type="HOGENOM" id="CLU_1453329_0_0_5"/>
<comment type="caution">
    <text evidence="2">The sequence shown here is derived from an EMBL/GenBank/DDBJ whole genome shotgun (WGS) entry which is preliminary data.</text>
</comment>
<sequence length="195" mass="21537">MMNATTRLAMLAISGNRSGDSWIAGSMILADFLDRVPNDIDIHHASGNALSDAFDRDLRSLIRAGFKVSSFLQLENELEVKFKRLGTAVVLNWVIGTGEAPQLVADRELGTRLTLAEVLAYKVARFKEDPLSKHGEDLRALLPLRRQRIPEFMSLGILDIGPVEREQERSGNSTSRPAPEKPSADADVKLLSDRT</sequence>
<protein>
    <submittedName>
        <fullName evidence="2">Uncharacterized protein</fullName>
    </submittedName>
</protein>